<name>A0ABD3U059_SINWO</name>
<dbReference type="FunFam" id="3.40.50.300:FF:001447">
    <property type="entry name" value="Ras-related protein Rab-1B"/>
    <property type="match status" value="1"/>
</dbReference>
<accession>A0ABD3U059</accession>
<protein>
    <recommendedName>
        <fullName evidence="2">small monomeric GTPase</fullName>
        <ecNumber evidence="2">3.6.5.2</ecNumber>
    </recommendedName>
</protein>
<dbReference type="InterPro" id="IPR051065">
    <property type="entry name" value="Ras-related_GTPase"/>
</dbReference>
<comment type="caution">
    <text evidence="7">The sequence shown here is derived from an EMBL/GenBank/DDBJ whole genome shotgun (WGS) entry which is preliminary data.</text>
</comment>
<dbReference type="Proteomes" id="UP001634394">
    <property type="component" value="Unassembled WGS sequence"/>
</dbReference>
<evidence type="ECO:0000313" key="8">
    <source>
        <dbReference type="Proteomes" id="UP001634394"/>
    </source>
</evidence>
<dbReference type="Pfam" id="PF00071">
    <property type="entry name" value="Ras"/>
    <property type="match status" value="1"/>
</dbReference>
<dbReference type="NCBIfam" id="TIGR00231">
    <property type="entry name" value="small_GTP"/>
    <property type="match status" value="1"/>
</dbReference>
<evidence type="ECO:0000256" key="5">
    <source>
        <dbReference type="SAM" id="MobiDB-lite"/>
    </source>
</evidence>
<dbReference type="InterPro" id="IPR027417">
    <property type="entry name" value="P-loop_NTPase"/>
</dbReference>
<dbReference type="InterPro" id="IPR005225">
    <property type="entry name" value="Small_GTP-bd"/>
</dbReference>
<proteinExistence type="inferred from homology"/>
<evidence type="ECO:0000256" key="2">
    <source>
        <dbReference type="ARBA" id="ARBA00011984"/>
    </source>
</evidence>
<dbReference type="SMART" id="SM00174">
    <property type="entry name" value="RHO"/>
    <property type="match status" value="1"/>
</dbReference>
<feature type="compositionally biased region" description="Basic residues" evidence="5">
    <location>
        <begin position="173"/>
        <end position="185"/>
    </location>
</feature>
<dbReference type="PRINTS" id="PR00449">
    <property type="entry name" value="RASTRNSFRMNG"/>
</dbReference>
<dbReference type="PROSITE" id="PS51419">
    <property type="entry name" value="RAB"/>
    <property type="match status" value="1"/>
</dbReference>
<dbReference type="SMART" id="SM00173">
    <property type="entry name" value="RAS"/>
    <property type="match status" value="1"/>
</dbReference>
<organism evidence="7 8">
    <name type="scientific">Sinanodonta woodiana</name>
    <name type="common">Chinese pond mussel</name>
    <name type="synonym">Anodonta woodiana</name>
    <dbReference type="NCBI Taxonomy" id="1069815"/>
    <lineage>
        <taxon>Eukaryota</taxon>
        <taxon>Metazoa</taxon>
        <taxon>Spiralia</taxon>
        <taxon>Lophotrochozoa</taxon>
        <taxon>Mollusca</taxon>
        <taxon>Bivalvia</taxon>
        <taxon>Autobranchia</taxon>
        <taxon>Heteroconchia</taxon>
        <taxon>Palaeoheterodonta</taxon>
        <taxon>Unionida</taxon>
        <taxon>Unionoidea</taxon>
        <taxon>Unionidae</taxon>
        <taxon>Unioninae</taxon>
        <taxon>Sinanodonta</taxon>
    </lineage>
</organism>
<keyword evidence="8" id="KW-1185">Reference proteome</keyword>
<dbReference type="EC" id="3.6.5.2" evidence="2"/>
<dbReference type="AlphaFoldDB" id="A0ABD3U059"/>
<dbReference type="PANTHER" id="PTHR45704">
    <property type="entry name" value="RAS-LIKE FAMILY MEMBER 11"/>
    <property type="match status" value="1"/>
</dbReference>
<dbReference type="EMBL" id="JBJQND010000017">
    <property type="protein sequence ID" value="KAL3842779.1"/>
    <property type="molecule type" value="Genomic_DNA"/>
</dbReference>
<dbReference type="GO" id="GO:0003925">
    <property type="term" value="F:G protein activity"/>
    <property type="evidence" value="ECO:0007669"/>
    <property type="project" value="UniProtKB-EC"/>
</dbReference>
<sequence length="222" mass="25208">MSSTGKKGSDSKIAVLGKAGVGKSALVVRFLTRRFIWEYDPTLECTYKHHTTIDEESVNMEILDTAGQEWTIQREGHVRWADGFVLVYAISDRQSFEEISNIKQNLDDIKKTNSMCVLVGNKTDLCHERKVSHMEGQNLATDISCAFYETSASDGGEEISEFFHELHREIKRRKQVESKPRRRSSAHQVRNVLNKMFKSPGNKQQMSPTSPTGNKQQMSVLP</sequence>
<dbReference type="CDD" id="cd04146">
    <property type="entry name" value="RERG_RasL11_like"/>
    <property type="match status" value="1"/>
</dbReference>
<dbReference type="PROSITE" id="PS51421">
    <property type="entry name" value="RAS"/>
    <property type="match status" value="1"/>
</dbReference>
<comment type="similarity">
    <text evidence="1">Belongs to the small GTPase superfamily. Ras family.</text>
</comment>
<dbReference type="EMBL" id="JBJQND010000017">
    <property type="protein sequence ID" value="KAL3842762.1"/>
    <property type="molecule type" value="Genomic_DNA"/>
</dbReference>
<evidence type="ECO:0000256" key="1">
    <source>
        <dbReference type="ARBA" id="ARBA00008344"/>
    </source>
</evidence>
<evidence type="ECO:0000256" key="3">
    <source>
        <dbReference type="ARBA" id="ARBA00022801"/>
    </source>
</evidence>
<dbReference type="SMART" id="SM00175">
    <property type="entry name" value="RAB"/>
    <property type="match status" value="1"/>
</dbReference>
<comment type="catalytic activity">
    <reaction evidence="4">
        <text>GTP + H2O = GDP + phosphate + H(+)</text>
        <dbReference type="Rhea" id="RHEA:19669"/>
        <dbReference type="ChEBI" id="CHEBI:15377"/>
        <dbReference type="ChEBI" id="CHEBI:15378"/>
        <dbReference type="ChEBI" id="CHEBI:37565"/>
        <dbReference type="ChEBI" id="CHEBI:43474"/>
        <dbReference type="ChEBI" id="CHEBI:58189"/>
        <dbReference type="EC" id="3.6.5.2"/>
    </reaction>
</comment>
<feature type="region of interest" description="Disordered" evidence="5">
    <location>
        <begin position="173"/>
        <end position="222"/>
    </location>
</feature>
<evidence type="ECO:0000256" key="4">
    <source>
        <dbReference type="ARBA" id="ARBA00048098"/>
    </source>
</evidence>
<gene>
    <name evidence="6" type="ORF">ACJMK2_020748</name>
    <name evidence="7" type="ORF">ACJMK2_020765</name>
</gene>
<dbReference type="InterPro" id="IPR001806">
    <property type="entry name" value="Small_GTPase"/>
</dbReference>
<evidence type="ECO:0000313" key="6">
    <source>
        <dbReference type="EMBL" id="KAL3842762.1"/>
    </source>
</evidence>
<keyword evidence="3" id="KW-0378">Hydrolase</keyword>
<dbReference type="Gene3D" id="3.40.50.300">
    <property type="entry name" value="P-loop containing nucleotide triphosphate hydrolases"/>
    <property type="match status" value="1"/>
</dbReference>
<feature type="compositionally biased region" description="Polar residues" evidence="5">
    <location>
        <begin position="201"/>
        <end position="222"/>
    </location>
</feature>
<evidence type="ECO:0000313" key="7">
    <source>
        <dbReference type="EMBL" id="KAL3842779.1"/>
    </source>
</evidence>
<dbReference type="SUPFAM" id="SSF52540">
    <property type="entry name" value="P-loop containing nucleoside triphosphate hydrolases"/>
    <property type="match status" value="1"/>
</dbReference>
<reference evidence="7 8" key="1">
    <citation type="submission" date="2024-11" db="EMBL/GenBank/DDBJ databases">
        <title>Chromosome-level genome assembly of the freshwater bivalve Anodonta woodiana.</title>
        <authorList>
            <person name="Chen X."/>
        </authorList>
    </citation>
    <scope>NUCLEOTIDE SEQUENCE [LARGE SCALE GENOMIC DNA]</scope>
    <source>
        <strain evidence="7">MN2024</strain>
        <tissue evidence="7">Gills</tissue>
    </source>
</reference>